<keyword evidence="4" id="KW-0804">Transcription</keyword>
<evidence type="ECO:0000256" key="1">
    <source>
        <dbReference type="ARBA" id="ARBA00009437"/>
    </source>
</evidence>
<reference evidence="6" key="1">
    <citation type="journal article" date="2021" name="PeerJ">
        <title>Extensive microbial diversity within the chicken gut microbiome revealed by metagenomics and culture.</title>
        <authorList>
            <person name="Gilroy R."/>
            <person name="Ravi A."/>
            <person name="Getino M."/>
            <person name="Pursley I."/>
            <person name="Horton D.L."/>
            <person name="Alikhan N.F."/>
            <person name="Baker D."/>
            <person name="Gharbi K."/>
            <person name="Hall N."/>
            <person name="Watson M."/>
            <person name="Adriaenssens E.M."/>
            <person name="Foster-Nyarko E."/>
            <person name="Jarju S."/>
            <person name="Secka A."/>
            <person name="Antonio M."/>
            <person name="Oren A."/>
            <person name="Chaudhuri R.R."/>
            <person name="La Ragione R."/>
            <person name="Hildebrand F."/>
            <person name="Pallen M.J."/>
        </authorList>
    </citation>
    <scope>NUCLEOTIDE SEQUENCE</scope>
    <source>
        <strain evidence="6">CHK195-9823</strain>
    </source>
</reference>
<dbReference type="Proteomes" id="UP000886814">
    <property type="component" value="Unassembled WGS sequence"/>
</dbReference>
<evidence type="ECO:0000256" key="2">
    <source>
        <dbReference type="ARBA" id="ARBA00023015"/>
    </source>
</evidence>
<dbReference type="Pfam" id="PF00126">
    <property type="entry name" value="HTH_1"/>
    <property type="match status" value="1"/>
</dbReference>
<dbReference type="InterPro" id="IPR000847">
    <property type="entry name" value="LysR_HTH_N"/>
</dbReference>
<evidence type="ECO:0000259" key="5">
    <source>
        <dbReference type="PROSITE" id="PS50931"/>
    </source>
</evidence>
<dbReference type="PANTHER" id="PTHR30346:SF0">
    <property type="entry name" value="HCA OPERON TRANSCRIPTIONAL ACTIVATOR HCAR"/>
    <property type="match status" value="1"/>
</dbReference>
<feature type="domain" description="HTH lysR-type" evidence="5">
    <location>
        <begin position="1"/>
        <end position="58"/>
    </location>
</feature>
<organism evidence="6 7">
    <name type="scientific">Candidatus Blautia stercorigallinarum</name>
    <dbReference type="NCBI Taxonomy" id="2838501"/>
    <lineage>
        <taxon>Bacteria</taxon>
        <taxon>Bacillati</taxon>
        <taxon>Bacillota</taxon>
        <taxon>Clostridia</taxon>
        <taxon>Lachnospirales</taxon>
        <taxon>Lachnospiraceae</taxon>
        <taxon>Blautia</taxon>
    </lineage>
</organism>
<comment type="caution">
    <text evidence="6">The sequence shown here is derived from an EMBL/GenBank/DDBJ whole genome shotgun (WGS) entry which is preliminary data.</text>
</comment>
<evidence type="ECO:0000313" key="6">
    <source>
        <dbReference type="EMBL" id="HIV38731.1"/>
    </source>
</evidence>
<evidence type="ECO:0000313" key="7">
    <source>
        <dbReference type="Proteomes" id="UP000886814"/>
    </source>
</evidence>
<gene>
    <name evidence="6" type="ORF">H9747_06995</name>
</gene>
<reference evidence="6" key="2">
    <citation type="submission" date="2021-04" db="EMBL/GenBank/DDBJ databases">
        <authorList>
            <person name="Gilroy R."/>
        </authorList>
    </citation>
    <scope>NUCLEOTIDE SEQUENCE</scope>
    <source>
        <strain evidence="6">CHK195-9823</strain>
    </source>
</reference>
<dbReference type="InterPro" id="IPR036388">
    <property type="entry name" value="WH-like_DNA-bd_sf"/>
</dbReference>
<comment type="similarity">
    <text evidence="1">Belongs to the LysR transcriptional regulatory family.</text>
</comment>
<dbReference type="Gene3D" id="1.10.10.10">
    <property type="entry name" value="Winged helix-like DNA-binding domain superfamily/Winged helix DNA-binding domain"/>
    <property type="match status" value="1"/>
</dbReference>
<accession>A0A9D1TG71</accession>
<dbReference type="SUPFAM" id="SSF46785">
    <property type="entry name" value="Winged helix' DNA-binding domain"/>
    <property type="match status" value="1"/>
</dbReference>
<dbReference type="Pfam" id="PF03466">
    <property type="entry name" value="LysR_substrate"/>
    <property type="match status" value="1"/>
</dbReference>
<dbReference type="GO" id="GO:0003700">
    <property type="term" value="F:DNA-binding transcription factor activity"/>
    <property type="evidence" value="ECO:0007669"/>
    <property type="project" value="InterPro"/>
</dbReference>
<dbReference type="GO" id="GO:0003677">
    <property type="term" value="F:DNA binding"/>
    <property type="evidence" value="ECO:0007669"/>
    <property type="project" value="UniProtKB-KW"/>
</dbReference>
<dbReference type="PRINTS" id="PR00039">
    <property type="entry name" value="HTHLYSR"/>
</dbReference>
<keyword evidence="3" id="KW-0238">DNA-binding</keyword>
<evidence type="ECO:0000256" key="3">
    <source>
        <dbReference type="ARBA" id="ARBA00023125"/>
    </source>
</evidence>
<dbReference type="InterPro" id="IPR036390">
    <property type="entry name" value="WH_DNA-bd_sf"/>
</dbReference>
<dbReference type="Gene3D" id="3.40.190.10">
    <property type="entry name" value="Periplasmic binding protein-like II"/>
    <property type="match status" value="2"/>
</dbReference>
<protein>
    <submittedName>
        <fullName evidence="6">LysR family transcriptional regulator</fullName>
    </submittedName>
</protein>
<dbReference type="GO" id="GO:0032993">
    <property type="term" value="C:protein-DNA complex"/>
    <property type="evidence" value="ECO:0007669"/>
    <property type="project" value="TreeGrafter"/>
</dbReference>
<dbReference type="InterPro" id="IPR005119">
    <property type="entry name" value="LysR_subst-bd"/>
</dbReference>
<dbReference type="PROSITE" id="PS50931">
    <property type="entry name" value="HTH_LYSR"/>
    <property type="match status" value="1"/>
</dbReference>
<dbReference type="EMBL" id="DXIQ01000043">
    <property type="protein sequence ID" value="HIV38731.1"/>
    <property type="molecule type" value="Genomic_DNA"/>
</dbReference>
<dbReference type="CDD" id="cd05466">
    <property type="entry name" value="PBP2_LTTR_substrate"/>
    <property type="match status" value="1"/>
</dbReference>
<dbReference type="AlphaFoldDB" id="A0A9D1TG71"/>
<keyword evidence="2" id="KW-0805">Transcription regulation</keyword>
<dbReference type="FunFam" id="1.10.10.10:FF:000001">
    <property type="entry name" value="LysR family transcriptional regulator"/>
    <property type="match status" value="1"/>
</dbReference>
<sequence length="291" mass="32987">MNTVQLECFVTVAEHLNFSKASRVLKITQPAVSHQIQTLEEELGVKLFNRTSKSVTLTQEGISFFADAQLILKTAVSAKERLGKHERFIPFELGCHNYTEMNLFPPVLKELSQEFPLLRPSIRMIPFPSILGMVENTQLMAALGIKYGQNASSLWYRELSCAPMACVCSPKHPLARYETLTIEQLTGNFITCSPRQLSDAVFTIQNNIFMTLPPEQRFVTESIESAFTLVKAQIGYSLYPDIPNTRDPGLCYIPVTGLSKVSFGIYYQYDHDHPVLKRFLTLLTRHMEDKT</sequence>
<proteinExistence type="inferred from homology"/>
<dbReference type="PANTHER" id="PTHR30346">
    <property type="entry name" value="TRANSCRIPTIONAL DUAL REGULATOR HCAR-RELATED"/>
    <property type="match status" value="1"/>
</dbReference>
<name>A0A9D1TG71_9FIRM</name>
<evidence type="ECO:0000256" key="4">
    <source>
        <dbReference type="ARBA" id="ARBA00023163"/>
    </source>
</evidence>
<dbReference type="SUPFAM" id="SSF53850">
    <property type="entry name" value="Periplasmic binding protein-like II"/>
    <property type="match status" value="1"/>
</dbReference>